<keyword evidence="4" id="KW-0285">Flavoprotein</keyword>
<evidence type="ECO:0000256" key="4">
    <source>
        <dbReference type="ARBA" id="ARBA00022630"/>
    </source>
</evidence>
<keyword evidence="3" id="KW-0216">Detoxification</keyword>
<keyword evidence="7 10" id="KW-0503">Monooxygenase</keyword>
<dbReference type="Pfam" id="PF03060">
    <property type="entry name" value="NMO"/>
    <property type="match status" value="1"/>
</dbReference>
<reference evidence="10" key="2">
    <citation type="submission" date="2024-05" db="EMBL/GenBank/DDBJ databases">
        <authorList>
            <person name="Wolfe A."/>
        </authorList>
    </citation>
    <scope>NUCLEOTIDE SEQUENCE</scope>
    <source>
        <strain evidence="10">UMB1064</strain>
    </source>
</reference>
<comment type="catalytic activity">
    <reaction evidence="9">
        <text>3 propionate 3-nitronate + 3 O2 + H2O = 3 3-oxopropanoate + 2 nitrate + nitrite + H2O2 + 3 H(+)</text>
        <dbReference type="Rhea" id="RHEA:57332"/>
        <dbReference type="ChEBI" id="CHEBI:15377"/>
        <dbReference type="ChEBI" id="CHEBI:15378"/>
        <dbReference type="ChEBI" id="CHEBI:15379"/>
        <dbReference type="ChEBI" id="CHEBI:16240"/>
        <dbReference type="ChEBI" id="CHEBI:16301"/>
        <dbReference type="ChEBI" id="CHEBI:17632"/>
        <dbReference type="ChEBI" id="CHEBI:33190"/>
        <dbReference type="ChEBI" id="CHEBI:136067"/>
    </reaction>
</comment>
<evidence type="ECO:0000256" key="2">
    <source>
        <dbReference type="ARBA" id="ARBA00009881"/>
    </source>
</evidence>
<dbReference type="SUPFAM" id="SSF51412">
    <property type="entry name" value="Inosine monophosphate dehydrogenase (IMPDH)"/>
    <property type="match status" value="1"/>
</dbReference>
<keyword evidence="5" id="KW-0288">FMN</keyword>
<dbReference type="PANTHER" id="PTHR42747:SF3">
    <property type="entry name" value="NITRONATE MONOOXYGENASE-RELATED"/>
    <property type="match status" value="1"/>
</dbReference>
<comment type="similarity">
    <text evidence="2">Belongs to the nitronate monooxygenase family. NMO class I subfamily.</text>
</comment>
<dbReference type="InterPro" id="IPR013785">
    <property type="entry name" value="Aldolase_TIM"/>
</dbReference>
<dbReference type="Gene3D" id="3.20.20.70">
    <property type="entry name" value="Aldolase class I"/>
    <property type="match status" value="1"/>
</dbReference>
<dbReference type="InterPro" id="IPR004136">
    <property type="entry name" value="NMO"/>
</dbReference>
<evidence type="ECO:0000256" key="5">
    <source>
        <dbReference type="ARBA" id="ARBA00022643"/>
    </source>
</evidence>
<evidence type="ECO:0000256" key="9">
    <source>
        <dbReference type="ARBA" id="ARBA00049401"/>
    </source>
</evidence>
<gene>
    <name evidence="10" type="ORF">QP460_007185</name>
</gene>
<evidence type="ECO:0000256" key="6">
    <source>
        <dbReference type="ARBA" id="ARBA00023002"/>
    </source>
</evidence>
<dbReference type="GO" id="GO:0009636">
    <property type="term" value="P:response to toxic substance"/>
    <property type="evidence" value="ECO:0007669"/>
    <property type="project" value="UniProtKB-KW"/>
</dbReference>
<dbReference type="EMBL" id="JASOOY020000027">
    <property type="protein sequence ID" value="MEO3717366.1"/>
    <property type="molecule type" value="Genomic_DNA"/>
</dbReference>
<evidence type="ECO:0000313" key="11">
    <source>
        <dbReference type="Proteomes" id="UP001223646"/>
    </source>
</evidence>
<dbReference type="GO" id="GO:0018580">
    <property type="term" value="F:nitronate monooxygenase activity"/>
    <property type="evidence" value="ECO:0007669"/>
    <property type="project" value="InterPro"/>
</dbReference>
<dbReference type="PANTHER" id="PTHR42747">
    <property type="entry name" value="NITRONATE MONOOXYGENASE-RELATED"/>
    <property type="match status" value="1"/>
</dbReference>
<evidence type="ECO:0000256" key="7">
    <source>
        <dbReference type="ARBA" id="ARBA00023033"/>
    </source>
</evidence>
<comment type="cofactor">
    <cofactor evidence="1">
        <name>FMN</name>
        <dbReference type="ChEBI" id="CHEBI:58210"/>
    </cofactor>
</comment>
<accession>A0AAW9SUC1</accession>
<evidence type="ECO:0000256" key="3">
    <source>
        <dbReference type="ARBA" id="ARBA00022575"/>
    </source>
</evidence>
<proteinExistence type="inferred from homology"/>
<dbReference type="RefSeq" id="WP_284826076.1">
    <property type="nucleotide sequence ID" value="NZ_JASOOY020000027.1"/>
</dbReference>
<name>A0AAW9SUC1_CORAY</name>
<evidence type="ECO:0000256" key="8">
    <source>
        <dbReference type="ARBA" id="ARBA00031155"/>
    </source>
</evidence>
<evidence type="ECO:0000256" key="1">
    <source>
        <dbReference type="ARBA" id="ARBA00001917"/>
    </source>
</evidence>
<organism evidence="10 11">
    <name type="scientific">Corynebacterium amycolatum</name>
    <dbReference type="NCBI Taxonomy" id="43765"/>
    <lineage>
        <taxon>Bacteria</taxon>
        <taxon>Bacillati</taxon>
        <taxon>Actinomycetota</taxon>
        <taxon>Actinomycetes</taxon>
        <taxon>Mycobacteriales</taxon>
        <taxon>Corynebacteriaceae</taxon>
        <taxon>Corynebacterium</taxon>
    </lineage>
</organism>
<dbReference type="CDD" id="cd04730">
    <property type="entry name" value="NPD_like"/>
    <property type="match status" value="1"/>
</dbReference>
<dbReference type="AlphaFoldDB" id="A0AAW9SUC1"/>
<evidence type="ECO:0000313" key="10">
    <source>
        <dbReference type="EMBL" id="MEO3717366.1"/>
    </source>
</evidence>
<protein>
    <recommendedName>
        <fullName evidence="8">Propionate 3-nitronate monooxygenase</fullName>
    </recommendedName>
</protein>
<dbReference type="Proteomes" id="UP001223646">
    <property type="component" value="Unassembled WGS sequence"/>
</dbReference>
<sequence length="368" mass="38419">MSSTTSQSPENLRRSSIILAPMAGGPSTPELVAAVSNAGGVGTLAAGYLTVEKLTEQARQTCALLDDGKGFGINLFCPNTADAGGGTSEEGLAQWTTFRGHLAPAADHFDIDLPDAPTWSDDYFSAKVEAILADDFLPNPDALEFVSFTFGYPDKEVIARVKESGRKVVLNATSIEGVRAAAAAGADRIVLQGLAAGGHRAFVKGKDSSDNIGASVEELAQAVTEASTVTDAPIIAAGGVGHREDVVKLLGAGATAVQVGTRFLTTAEAGTKETHRRALRGLTERGTVLTHAFSGKPARAIENTFTREFSRVAPELYPQLHYLTTPIRGAANQAGDPEYLNLWAGIAFAQCEDQTAGEVVAELSCSAE</sequence>
<keyword evidence="6" id="KW-0560">Oxidoreductase</keyword>
<comment type="caution">
    <text evidence="10">The sequence shown here is derived from an EMBL/GenBank/DDBJ whole genome shotgun (WGS) entry which is preliminary data.</text>
</comment>
<reference evidence="10" key="1">
    <citation type="submission" date="2023-05" db="EMBL/GenBank/DDBJ databases">
        <authorList>
            <person name="Du J."/>
        </authorList>
    </citation>
    <scope>NUCLEOTIDE SEQUENCE</scope>
    <source>
        <strain evidence="10">UMB1064</strain>
    </source>
</reference>